<keyword evidence="2" id="KW-1185">Reference proteome</keyword>
<dbReference type="AlphaFoldDB" id="A0A068S8M8"/>
<dbReference type="VEuPathDB" id="FungiDB:LCOR_09045.1"/>
<evidence type="ECO:0000313" key="2">
    <source>
        <dbReference type="Proteomes" id="UP000027586"/>
    </source>
</evidence>
<organism evidence="1 2">
    <name type="scientific">Lichtheimia corymbifera JMRC:FSU:9682</name>
    <dbReference type="NCBI Taxonomy" id="1263082"/>
    <lineage>
        <taxon>Eukaryota</taxon>
        <taxon>Fungi</taxon>
        <taxon>Fungi incertae sedis</taxon>
        <taxon>Mucoromycota</taxon>
        <taxon>Mucoromycotina</taxon>
        <taxon>Mucoromycetes</taxon>
        <taxon>Mucorales</taxon>
        <taxon>Lichtheimiaceae</taxon>
        <taxon>Lichtheimia</taxon>
    </lineage>
</organism>
<protein>
    <submittedName>
        <fullName evidence="1">Uncharacterized protein</fullName>
    </submittedName>
</protein>
<proteinExistence type="predicted"/>
<accession>A0A068S8M8</accession>
<evidence type="ECO:0000313" key="1">
    <source>
        <dbReference type="EMBL" id="CDH58172.1"/>
    </source>
</evidence>
<gene>
    <name evidence="1" type="ORF">LCOR_09045.1</name>
</gene>
<dbReference type="Proteomes" id="UP000027586">
    <property type="component" value="Unassembled WGS sequence"/>
</dbReference>
<name>A0A068S8M8_9FUNG</name>
<comment type="caution">
    <text evidence="1">The sequence shown here is derived from an EMBL/GenBank/DDBJ whole genome shotgun (WGS) entry which is preliminary data.</text>
</comment>
<sequence length="234" mass="26699">MWMTLTQPLMPTLMSTYTHHEYLTHSAASFGVDRYEDNMFTVRDWQPLSFSSGNLIRGHGNTLHQDTAMCLANEPMTDDPRKEAVYVAVAATVGTKSTSFGWCEKPLSACALWKSGWMVISLKDFWWPPFLKRTPASDNILSRGILSQTLCEGSASTYQLIAIPNKHLSFFMITGIRTSVTIQIYKRCRHTHSPPFRHITCWLLMTHSKFQPFIVVVGIFGLFYKLPPEMHMQS</sequence>
<dbReference type="EMBL" id="CBTN010000053">
    <property type="protein sequence ID" value="CDH58172.1"/>
    <property type="molecule type" value="Genomic_DNA"/>
</dbReference>
<reference evidence="1" key="1">
    <citation type="submission" date="2013-08" db="EMBL/GenBank/DDBJ databases">
        <title>Gene expansion shapes genome architecture in the human pathogen Lichtheimia corymbifera: an evolutionary genomics analysis in the ancient terrestrial Mucorales (Mucoromycotina).</title>
        <authorList>
            <person name="Schwartze V.U."/>
            <person name="Winter S."/>
            <person name="Shelest E."/>
            <person name="Marcet-Houben M."/>
            <person name="Horn F."/>
            <person name="Wehner S."/>
            <person name="Hoffmann K."/>
            <person name="Riege K."/>
            <person name="Sammeth M."/>
            <person name="Nowrousian M."/>
            <person name="Valiante V."/>
            <person name="Linde J."/>
            <person name="Jacobsen I.D."/>
            <person name="Marz M."/>
            <person name="Brakhage A.A."/>
            <person name="Gabaldon T."/>
            <person name="Bocker S."/>
            <person name="Voigt K."/>
        </authorList>
    </citation>
    <scope>NUCLEOTIDE SEQUENCE [LARGE SCALE GENOMIC DNA]</scope>
    <source>
        <strain evidence="1">FSU 9682</strain>
    </source>
</reference>